<dbReference type="InterPro" id="IPR018201">
    <property type="entry name" value="Ketoacyl_synth_AS"/>
</dbReference>
<evidence type="ECO:0000256" key="4">
    <source>
        <dbReference type="ARBA" id="ARBA00022490"/>
    </source>
</evidence>
<feature type="region of interest" description="N-terminal hotdog fold" evidence="10">
    <location>
        <begin position="1179"/>
        <end position="1303"/>
    </location>
</feature>
<dbReference type="PROSITE" id="PS00606">
    <property type="entry name" value="KS3_1"/>
    <property type="match status" value="3"/>
</dbReference>
<dbReference type="CDD" id="cd00833">
    <property type="entry name" value="PKS"/>
    <property type="match status" value="3"/>
</dbReference>
<evidence type="ECO:0000256" key="6">
    <source>
        <dbReference type="ARBA" id="ARBA00022679"/>
    </source>
</evidence>
<keyword evidence="9" id="KW-0012">Acyltransferase</keyword>
<dbReference type="SMART" id="SM00823">
    <property type="entry name" value="PKS_PP"/>
    <property type="match status" value="4"/>
</dbReference>
<dbReference type="PANTHER" id="PTHR43775:SF37">
    <property type="entry name" value="SI:DKEY-61P9.11"/>
    <property type="match status" value="1"/>
</dbReference>
<dbReference type="PROSITE" id="PS50075">
    <property type="entry name" value="CARRIER"/>
    <property type="match status" value="3"/>
</dbReference>
<dbReference type="SUPFAM" id="SSF47336">
    <property type="entry name" value="ACP-like"/>
    <property type="match status" value="4"/>
</dbReference>
<dbReference type="Pfam" id="PF08242">
    <property type="entry name" value="Methyltransf_12"/>
    <property type="match status" value="1"/>
</dbReference>
<dbReference type="Proteomes" id="UP001585080">
    <property type="component" value="Unassembled WGS sequence"/>
</dbReference>
<dbReference type="Pfam" id="PF14765">
    <property type="entry name" value="PS-DH"/>
    <property type="match status" value="1"/>
</dbReference>
<evidence type="ECO:0000259" key="14">
    <source>
        <dbReference type="PROSITE" id="PS52019"/>
    </source>
</evidence>
<evidence type="ECO:0000313" key="16">
    <source>
        <dbReference type="Proteomes" id="UP001585080"/>
    </source>
</evidence>
<evidence type="ECO:0000313" key="15">
    <source>
        <dbReference type="EMBL" id="MFB8774643.1"/>
    </source>
</evidence>
<accession>A0ABV5ECR3</accession>
<keyword evidence="8" id="KW-0511">Multifunctional enzyme</keyword>
<comment type="caution">
    <text evidence="15">The sequence shown here is derived from an EMBL/GenBank/DDBJ whole genome shotgun (WGS) entry which is preliminary data.</text>
</comment>
<dbReference type="InterPro" id="IPR006162">
    <property type="entry name" value="Ppantetheine_attach_site"/>
</dbReference>
<feature type="region of interest" description="Disordered" evidence="11">
    <location>
        <begin position="2083"/>
        <end position="2105"/>
    </location>
</feature>
<dbReference type="InterPro" id="IPR013217">
    <property type="entry name" value="Methyltransf_12"/>
</dbReference>
<dbReference type="EMBL" id="JAYMRP010000014">
    <property type="protein sequence ID" value="MFB8774643.1"/>
    <property type="molecule type" value="Genomic_DNA"/>
</dbReference>
<feature type="region of interest" description="Disordered" evidence="11">
    <location>
        <begin position="186"/>
        <end position="214"/>
    </location>
</feature>
<keyword evidence="5" id="KW-0597">Phosphoprotein</keyword>
<evidence type="ECO:0000256" key="7">
    <source>
        <dbReference type="ARBA" id="ARBA00022737"/>
    </source>
</evidence>
<dbReference type="SMART" id="SM01294">
    <property type="entry name" value="PKS_PP_betabranch"/>
    <property type="match status" value="1"/>
</dbReference>
<dbReference type="InterPro" id="IPR014030">
    <property type="entry name" value="Ketoacyl_synth_N"/>
</dbReference>
<gene>
    <name evidence="15" type="ORF">VSS16_18240</name>
</gene>
<dbReference type="Gene3D" id="3.40.47.10">
    <property type="match status" value="3"/>
</dbReference>
<evidence type="ECO:0000256" key="5">
    <source>
        <dbReference type="ARBA" id="ARBA00022553"/>
    </source>
</evidence>
<feature type="compositionally biased region" description="Low complexity" evidence="11">
    <location>
        <begin position="1463"/>
        <end position="1488"/>
    </location>
</feature>
<feature type="active site" description="Proton donor; for dehydratase activity" evidence="10">
    <location>
        <position position="1380"/>
    </location>
</feature>
<dbReference type="InterPro" id="IPR036291">
    <property type="entry name" value="NAD(P)-bd_dom_sf"/>
</dbReference>
<dbReference type="Pfam" id="PF00109">
    <property type="entry name" value="ketoacyl-synt"/>
    <property type="match status" value="3"/>
</dbReference>
<dbReference type="Gene3D" id="3.10.129.110">
    <property type="entry name" value="Polyketide synthase dehydratase"/>
    <property type="match status" value="1"/>
</dbReference>
<dbReference type="Pfam" id="PF22336">
    <property type="entry name" value="RhiE-like_linker"/>
    <property type="match status" value="2"/>
</dbReference>
<dbReference type="Gene3D" id="1.10.1200.10">
    <property type="entry name" value="ACP-like"/>
    <property type="match status" value="4"/>
</dbReference>
<keyword evidence="6" id="KW-0808">Transferase</keyword>
<dbReference type="InterPro" id="IPR016039">
    <property type="entry name" value="Thiolase-like"/>
</dbReference>
<dbReference type="CDD" id="cd02440">
    <property type="entry name" value="AdoMet_MTases"/>
    <property type="match status" value="1"/>
</dbReference>
<feature type="compositionally biased region" description="Low complexity" evidence="11">
    <location>
        <begin position="2506"/>
        <end position="2517"/>
    </location>
</feature>
<comment type="pathway">
    <text evidence="2">Antibiotic biosynthesis.</text>
</comment>
<feature type="domain" description="Ketosynthase family 3 (KS3)" evidence="13">
    <location>
        <begin position="3315"/>
        <end position="3747"/>
    </location>
</feature>
<feature type="domain" description="Ketosynthase family 3 (KS3)" evidence="13">
    <location>
        <begin position="2627"/>
        <end position="3046"/>
    </location>
</feature>
<keyword evidence="16" id="KW-1185">Reference proteome</keyword>
<dbReference type="InterPro" id="IPR057326">
    <property type="entry name" value="KR_dom"/>
</dbReference>
<dbReference type="InterPro" id="IPR049552">
    <property type="entry name" value="PKS_DH_N"/>
</dbReference>
<dbReference type="InterPro" id="IPR049551">
    <property type="entry name" value="PKS_DH_C"/>
</dbReference>
<dbReference type="SUPFAM" id="SSF51735">
    <property type="entry name" value="NAD(P)-binding Rossmann-fold domains"/>
    <property type="match status" value="3"/>
</dbReference>
<comment type="subcellular location">
    <subcellularLocation>
        <location evidence="1">Cytoplasm</location>
    </subcellularLocation>
</comment>
<dbReference type="Gene3D" id="3.40.50.1820">
    <property type="entry name" value="alpha/beta hydrolase"/>
    <property type="match status" value="2"/>
</dbReference>
<dbReference type="SMART" id="SM00822">
    <property type="entry name" value="PKS_KR"/>
    <property type="match status" value="2"/>
</dbReference>
<dbReference type="SUPFAM" id="SSF53335">
    <property type="entry name" value="S-adenosyl-L-methionine-dependent methyltransferases"/>
    <property type="match status" value="1"/>
</dbReference>
<dbReference type="InterPro" id="IPR029063">
    <property type="entry name" value="SAM-dependent_MTases_sf"/>
</dbReference>
<dbReference type="InterPro" id="IPR029058">
    <property type="entry name" value="AB_hydrolase_fold"/>
</dbReference>
<feature type="active site" description="Proton acceptor; for dehydratase activity" evidence="10">
    <location>
        <position position="1217"/>
    </location>
</feature>
<dbReference type="RefSeq" id="WP_376733343.1">
    <property type="nucleotide sequence ID" value="NZ_JAYMRP010000014.1"/>
</dbReference>
<dbReference type="Pfam" id="PF22621">
    <property type="entry name" value="CurL-like_PKS_C"/>
    <property type="match status" value="1"/>
</dbReference>
<feature type="region of interest" description="C-terminal hotdog fold" evidence="10">
    <location>
        <begin position="1319"/>
        <end position="1465"/>
    </location>
</feature>
<feature type="region of interest" description="Disordered" evidence="11">
    <location>
        <begin position="3891"/>
        <end position="3920"/>
    </location>
</feature>
<dbReference type="PANTHER" id="PTHR43775">
    <property type="entry name" value="FATTY ACID SYNTHASE"/>
    <property type="match status" value="1"/>
</dbReference>
<feature type="region of interest" description="Disordered" evidence="11">
    <location>
        <begin position="1457"/>
        <end position="1531"/>
    </location>
</feature>
<sequence>MSRGELDARQAAALLRRLTAQEPTTVWYEATWTPPAPVPHTGPADPRVLVLRAGTGPQAPDGHGRFVVPADAPVDWRGAWRAVGDGAGVVFDVREASGAAALDAAFALLRTVVEDDSRRPVALAVLTAGPGQRVTADALGGLCQIAAQEDRRVHAVAVHSVDAAGDDGGRTPLELAAAELALPAPGSRQVRHGPGGRATRTLTPLEPTAGRPWRDGGVHLVTGGAGGLGAQVAQLLARRHAARLVLLGRSAPTERVGRLLDRLREAGGAAVYVQGDVTRRADVERAVARAHEEFGPLTGVLHAAGVNEDAYLVNKEPETVRRVLAPKITGAAVLDEVTAAEPLESFVLLSSVAAYTGGPGQSDYAAANRALGALAAARAQAAGRRGTTVALALPLTEGGGMDLSERDKRAVHDLQGMTALPADALLDTIATALAIGRPEVYAVHGDADRVRAYVTRHLAERTAETRQEPAGGGGDFAPAVERYLLALVGGILRLPEGRLHADQELSTVGVDSVLIKKIHTVLEDRLGPLPATLLFEYRTVGELAHHLAAEHTGTLRALLAPGTTTVARTAEPDRPRGTPAAAPTDEPIAVIGVAGRYPGGRDLDAFWRTLRDGVDAVTEVPADRWDHSRYYVPGERGAGTVYAKWGGFIEDADRFDARYFNISPRDAERADPTERVFLEVAWSALENAGYSRRLLHERTRRGEQHAVGVFVGATATSYKLIGAEEWGRGHRVIALSMDFSIANRLSYLLDAHGPSLVVDTACSSSLTALHLAVESLRRGECAMAVAGGAHIQTHPIKYGVLADMRLLSTDGRCRAFGAGGDGFVPSEGAGALILKPLSAARADGDHIHGVILATSLNHGGRTNGYTVPSPRSHAQVISAALRDAGVTADTIGYVEAHGTGTALGDPIEIEGLRRAFAEHTDRVGYCAIGSAKSNIGHAESAAGVAGITKVLLQFAHRRLAPTLHADEPNPKIDFSASPFVLQRGPAPWERLRPDLPRRAAVSSFGAGGANGHVILEEPPDTPHPGPVAEPDAEQLVVLSAKTEERLREVVRRLHRHLESGPAPALRDLAHTLATGRDELDSRLAVTARTPAELHDRLGEFLTTGAAPGLVTGRVDPTAEPPADPARTRALLAARDLGTLARLWTRGATVDWTGAHDGARRVPLPTYPFAGDRHWVATTPPLAPGAGHPGPLHRVVPTLDGLVHEADLARDDRIVADHVVQGRALLAGVAQLQLAAAAAEGLERGGVREITDVRWRTPVEIPDGGTTVRVALTAAADGALDYTIGVRDGRPCSTGTLHPGPDPAERPPALDLDAIRARCATRHDGPAFYSDRAEHGGLAYGPLFRRLAAVHSGPGGEALGELTPAPGTSAPGWAVDAGTLDGALHALHGVLPAPAEGTAPFLPASVARVALTGRLADARHVHVRLLDHDPERGTVRADVTLTDPDGVPVASFHDLRAARPTAHPGPTAARSGTGAARTGAATAPAGATAVREETGTARAGATGVRAGTSGVRAGTGTARAGATAAPGETTTARTGIGAARTGIGAARTVAAARTGAARAGATAVREESGTARAGTTGVRAGATGVRAGATGVRADTTTARAGTTVTRAEVPAAPADATDAPPAPPGTAAVRHLRTAWEVLDTPTPAPAPHTGHTLILTTARDLGLGQALAARSPRARVLRLDTADAYRHVGPAVEALDDDSVLYFLGGIDDRRYGSHDLAHLDTALDQGCLALYRLAGRLAARRPEGLRLTVVTSDSQQTDEGVPARNPYAAALVGLAKSLARELPSVSVSCLDLDRRALTHGGTELDRLAAAVQAEPGDLPVREVALRGRIRLGKTLRPVTLPAVPDAGLPLRHGGTYLLVGGAGGLGRAVARYLARAHAARLVLVGRRPLAELPGTLLSELRDAGGEAVYEQADITDRDAVGALLTRVRARFGAVNGAVHAAFTLADGLLHRMDEATFRAALHAKTHGTVVLAEALAGEPLDFLALFSSAVSHRANAGQGNYSAASTFQDAYAHHLAARTRLPVKLLNWGLWSDSGSVATEDYRRRVARLGVAGLTDEEGIEAFRRVLGAPLTQATVLKTTGDQPLEGVTDTPADAPDAPGDGQAVRDAVAGATEARRDSSVPPGYLARLDDLARREVLAALHRMGAPRSADAARTPSALAADLGVHPGQRRLFDALLDMLRGPGLLRDDDGRLSFPTDPYPPADADDRTRLTERLVADHPHCAPTVDLIADCAAALPEVLTGRRRGLEVLFPGGSQHRIAALYHDDPRSRHFNAMCTAAVVRRVTELRRRRPGGPVSVLEIGAGTGGTTRPLLAALQECGGGAPAYVCTDISPALVRQTAERLGADHPEAVFRTLDIAADPAGQGFAGERYDIVVAANVLHATGDIRATLRHVASLMRPGALLAVTESTAVLDAVTLVFGLTDGWWLYGDGALRLPHSPLFAADDWGALLTEAGLRGIRALSATGDADADADQSLVLAERGTIRPQGAHPEAGADPAPEPEPAPATAVTEAPTMPVDQDHDGRTWLVDRLRTRFAASLQLDAAELETHTPLLDYGVDSLVVMEATEALGKDLGQRLVLDEPLTGLTLTEVADLLLAKGVTVPASAAPAVRPTPDRPRPEPSDEVPVPVAVVGVAGRYPGADDLWTFWDNLRDGRRTIGEIPADRWHAEGQGGAGVRWGAFLTDVDRFDPLLFRISPREAAAMDPQERQLLQTAWTALEDAGTTRARLETDAVHASGAGVGVFTGAMHTPYQALAADRRALGERPDARSAHWSLANRLSHCFGFSGPSLAVDTACSSSLTALHLACESLRRGDCGAAVVGGVNLILHPAHHEELARARMLSDDGHARAFDRDGDGMVTGEGVGVVVLKPLPEALRAGDRVHALIVGSAVNHTAGDDTYTTPDAGAQAALLRRALHRARLGPDDIQYVEAAATGAPVGDAVEAEALREVFAARDAGRGPVRVGSLKPGIGHLEAASGMAQLTKVLLQFRAGQLAPTLDVTTPVPAFSADGSPLALVRRAEPWQPTGHAVVSSFGVGGANAQLIVAAPPPPAEVAQDTDGPLLVPLSARRPAELARLAARLRDFLRGPGADAALADVAHTLRAGREPLRTRAVLVVRDVPELADGLATLAEGGPAPAADLAALPPAWAAAARRWTDGEAVDWRELDGTGRVISLPGYPFAHDRHWLPETEPEPVPPAEARPAPITTPVSEAAPVVAPTDDVYDIVAAAISGVLGLPTEEVGPEEHLSDFGFDSVTLTELASVLSDRLGIGVLAPELYAHTDVASLVAALAARAPVPPPAPAAAVTVPAPPAAEPADEPIAVVGMAGRFPGSPDLDAYWANLVAGRDLVDDVPEDRFDWRDIHGDPAEDPQRVPSRWGGFLDGVDRFDADFFRISPREARTMDPQHRLFLQAVWHAIEDAGHDPASLEGSRTGVFVGVGSSEYAQLLIGRGVEIDGQAATGNAHSVLANRVSFLLGLHGPSEPVDTACSSSLTAVHRAVQAIRAGECEAAVAGGVNVILSPTGYLAFGKSGMLSPDGRCKTFDHRADGYVRGEGVAALLLKPLGRALADGDHVHALIRGTAVNHGGRANSLTAPNPQAQTDVIVRAHRAAGVTADTVTYVEAHGTGTALGDPIEVNGLVDAFRELGADGRTGYCALGSVKTNVGHLETAAGIAGLIKVIKALRHRTLPPSLHLQRVNPLIDLTATPFRLVDEARPWHRPTGRDGGEVPRRAGVSSFGFGGVNAHVVVEEFEPAQTAGPGRSGPEAAGPQLFVLSALTEERLRRYAELLADGLERGAYRPADVAHTLRVGRPALTERLAVIADTLPELVARLRAWAAGSGPREPEGVGPLRELAIRWVRNKETDWSRLEGPAGRRVPLPAYPFAEDRYWLPEAAPQRDTATATPEPAREPEPAPEESAPADDTSELALAVRELVAQGVGLAPEEIDPGKDFAAYGIDSIVALRIMQRVQARFGEEIPMAAIFEQSTLERLVAHIATLTPQPTVPAPVTRAAPAPALVTPAAPAPEPAVTVAPEPVSATAPERPTARVVPFVPDGTGTPVHCLPGDTGELSWLTHVQTALSDDGPVLGVEPPGFRTGLTPLSSVAELADAATAAVLADRPEGPYRLAGQGCGAVVAFETARRLLAQGHRVDELLLIGAPEPGEPVPSGLDALTGAFGTVWGAHRWLGGDVPDGAGDGGFAEAARVLTAHAGPPMGEAMLTDWLREAHAHRTALHTALASYTPRPLSGPGRVTVVRALLDGRPTTGDWARWLDVPPRTVDLPSRPDYLVSAGAAVDLRRLRRPEPETAREERKFITGINRAGHRQRSYWMHHMYGDVSYGLYLSRYLGAEYPLLGVEQIDLDARLHRFDTFQEMCAAYTAAIRADHPGGPFTLAGSSFGGVVAFEVARQLMHHGERVHSLVIADGIMPTTPAWAGVDWSSLTDDESESLPLMMLGNAYCHRWNITELVSLESLLGKDIDEQLRLIARHVVDKAAAKLAHDNVLTLLRRTNDAFNQNVRLLTEYVPQPLPEPVDVTFFHATQGFVGARNPAGLPAMRRLDGDRTNGFGRFVGKPLRVHDVDADHFTIVHDAGLRTMARLMTPALGGPPAPEAGDLIQ</sequence>
<evidence type="ECO:0000256" key="3">
    <source>
        <dbReference type="ARBA" id="ARBA00022450"/>
    </source>
</evidence>
<organism evidence="15 16">
    <name type="scientific">Streptomyces broussonetiae</name>
    <dbReference type="NCBI Taxonomy" id="2686304"/>
    <lineage>
        <taxon>Bacteria</taxon>
        <taxon>Bacillati</taxon>
        <taxon>Actinomycetota</taxon>
        <taxon>Actinomycetes</taxon>
        <taxon>Kitasatosporales</taxon>
        <taxon>Streptomycetaceae</taxon>
        <taxon>Streptomyces</taxon>
    </lineage>
</organism>
<evidence type="ECO:0000256" key="1">
    <source>
        <dbReference type="ARBA" id="ARBA00004496"/>
    </source>
</evidence>
<dbReference type="CDD" id="cd08953">
    <property type="entry name" value="KR_2_SDR_x"/>
    <property type="match status" value="1"/>
</dbReference>
<dbReference type="SMART" id="SM00825">
    <property type="entry name" value="PKS_KS"/>
    <property type="match status" value="3"/>
</dbReference>
<dbReference type="InterPro" id="IPR009081">
    <property type="entry name" value="PP-bd_ACP"/>
</dbReference>
<dbReference type="InterPro" id="IPR049900">
    <property type="entry name" value="PKS_mFAS_DH"/>
</dbReference>
<dbReference type="PROSITE" id="PS00012">
    <property type="entry name" value="PHOSPHOPANTETHEINE"/>
    <property type="match status" value="1"/>
</dbReference>
<keyword evidence="7" id="KW-0677">Repeat</keyword>
<evidence type="ECO:0000256" key="11">
    <source>
        <dbReference type="SAM" id="MobiDB-lite"/>
    </source>
</evidence>
<feature type="domain" description="Ketosynthase family 3 (KS3)" evidence="13">
    <location>
        <begin position="585"/>
        <end position="1017"/>
    </location>
</feature>
<dbReference type="InterPro" id="IPR054514">
    <property type="entry name" value="RhiE-like_linker"/>
</dbReference>
<feature type="compositionally biased region" description="Acidic residues" evidence="11">
    <location>
        <begin position="3909"/>
        <end position="3920"/>
    </location>
</feature>
<dbReference type="SUPFAM" id="SSF53474">
    <property type="entry name" value="alpha/beta-Hydrolases"/>
    <property type="match status" value="2"/>
</dbReference>
<feature type="domain" description="Carrier" evidence="12">
    <location>
        <begin position="2523"/>
        <end position="2600"/>
    </location>
</feature>
<feature type="compositionally biased region" description="Low complexity" evidence="11">
    <location>
        <begin position="2091"/>
        <end position="2104"/>
    </location>
</feature>
<dbReference type="InterPro" id="IPR001031">
    <property type="entry name" value="Thioesterase"/>
</dbReference>
<evidence type="ECO:0000256" key="9">
    <source>
        <dbReference type="ARBA" id="ARBA00023315"/>
    </source>
</evidence>
<dbReference type="PROSITE" id="PS52019">
    <property type="entry name" value="PKS_MFAS_DH"/>
    <property type="match status" value="1"/>
</dbReference>
<dbReference type="InterPro" id="IPR036736">
    <property type="entry name" value="ACP-like_sf"/>
</dbReference>
<proteinExistence type="predicted"/>
<feature type="domain" description="Carrier" evidence="12">
    <location>
        <begin position="3918"/>
        <end position="3995"/>
    </location>
</feature>
<dbReference type="Pfam" id="PF00975">
    <property type="entry name" value="Thioesterase"/>
    <property type="match status" value="2"/>
</dbReference>
<keyword evidence="4" id="KW-0963">Cytoplasm</keyword>
<dbReference type="InterPro" id="IPR042104">
    <property type="entry name" value="PKS_dehydratase_sf"/>
</dbReference>
<evidence type="ECO:0000259" key="12">
    <source>
        <dbReference type="PROSITE" id="PS50075"/>
    </source>
</evidence>
<dbReference type="InterPro" id="IPR050091">
    <property type="entry name" value="PKS_NRPS_Biosynth_Enz"/>
</dbReference>
<dbReference type="SUPFAM" id="SSF53901">
    <property type="entry name" value="Thiolase-like"/>
    <property type="match status" value="3"/>
</dbReference>
<evidence type="ECO:0000256" key="2">
    <source>
        <dbReference type="ARBA" id="ARBA00004792"/>
    </source>
</evidence>
<feature type="compositionally biased region" description="Low complexity" evidence="11">
    <location>
        <begin position="1495"/>
        <end position="1531"/>
    </location>
</feature>
<keyword evidence="3" id="KW-0596">Phosphopantetheine</keyword>
<reference evidence="15 16" key="1">
    <citation type="submission" date="2024-01" db="EMBL/GenBank/DDBJ databases">
        <title>Genome mining of biosynthetic gene clusters to explore secondary metabolites of Streptomyces sp.</title>
        <authorList>
            <person name="Baig A."/>
            <person name="Ajitkumar Shintre N."/>
            <person name="Kumar H."/>
            <person name="Anbarasu A."/>
            <person name="Ramaiah S."/>
        </authorList>
    </citation>
    <scope>NUCLEOTIDE SEQUENCE [LARGE SCALE GENOMIC DNA]</scope>
    <source>
        <strain evidence="15 16">A57</strain>
    </source>
</reference>
<dbReference type="SMART" id="SM00826">
    <property type="entry name" value="PKS_DH"/>
    <property type="match status" value="1"/>
</dbReference>
<dbReference type="Gene3D" id="3.40.50.720">
    <property type="entry name" value="NAD(P)-binding Rossmann-like Domain"/>
    <property type="match status" value="2"/>
</dbReference>
<dbReference type="Gene3D" id="3.40.50.150">
    <property type="entry name" value="Vaccinia Virus protein VP39"/>
    <property type="match status" value="1"/>
</dbReference>
<dbReference type="Pfam" id="PF08659">
    <property type="entry name" value="KR"/>
    <property type="match status" value="2"/>
</dbReference>
<feature type="domain" description="PKS/mFAS DH" evidence="14">
    <location>
        <begin position="1179"/>
        <end position="1465"/>
    </location>
</feature>
<dbReference type="InterPro" id="IPR020807">
    <property type="entry name" value="PKS_DH"/>
</dbReference>
<protein>
    <submittedName>
        <fullName evidence="15">SDR family NAD(P)-dependent oxidoreductase</fullName>
    </submittedName>
</protein>
<dbReference type="PROSITE" id="PS52004">
    <property type="entry name" value="KS3_2"/>
    <property type="match status" value="3"/>
</dbReference>
<dbReference type="Pfam" id="PF21089">
    <property type="entry name" value="PKS_DH_N"/>
    <property type="match status" value="1"/>
</dbReference>
<evidence type="ECO:0000256" key="10">
    <source>
        <dbReference type="PROSITE-ProRule" id="PRU01363"/>
    </source>
</evidence>
<dbReference type="Pfam" id="PF02801">
    <property type="entry name" value="Ketoacyl-synt_C"/>
    <property type="match status" value="3"/>
</dbReference>
<feature type="region of interest" description="Disordered" evidence="11">
    <location>
        <begin position="2483"/>
        <end position="2522"/>
    </location>
</feature>
<dbReference type="InterPro" id="IPR013968">
    <property type="entry name" value="PKS_KR"/>
</dbReference>
<dbReference type="Pfam" id="PF00550">
    <property type="entry name" value="PP-binding"/>
    <property type="match status" value="4"/>
</dbReference>
<dbReference type="InterPro" id="IPR020841">
    <property type="entry name" value="PKS_Beta-ketoAc_synthase_dom"/>
</dbReference>
<dbReference type="InterPro" id="IPR020806">
    <property type="entry name" value="PKS_PP-bd"/>
</dbReference>
<feature type="domain" description="Carrier" evidence="12">
    <location>
        <begin position="3215"/>
        <end position="3292"/>
    </location>
</feature>
<dbReference type="Gene3D" id="1.10.1240.100">
    <property type="match status" value="3"/>
</dbReference>
<dbReference type="InterPro" id="IPR014031">
    <property type="entry name" value="Ketoacyl_synth_C"/>
</dbReference>
<evidence type="ECO:0000256" key="8">
    <source>
        <dbReference type="ARBA" id="ARBA00023268"/>
    </source>
</evidence>
<evidence type="ECO:0000259" key="13">
    <source>
        <dbReference type="PROSITE" id="PS52004"/>
    </source>
</evidence>
<name>A0ABV5ECR3_9ACTN</name>